<feature type="domain" description="Retrotransposon gag" evidence="2">
    <location>
        <begin position="151"/>
        <end position="243"/>
    </location>
</feature>
<reference evidence="4 5" key="1">
    <citation type="submission" date="2020-01" db="EMBL/GenBank/DDBJ databases">
        <authorList>
            <person name="Mishra B."/>
        </authorList>
    </citation>
    <scope>NUCLEOTIDE SEQUENCE [LARGE SCALE GENOMIC DNA]</scope>
</reference>
<evidence type="ECO:0000259" key="2">
    <source>
        <dbReference type="Pfam" id="PF03732"/>
    </source>
</evidence>
<accession>A0A6D2LKK1</accession>
<feature type="compositionally biased region" description="Polar residues" evidence="1">
    <location>
        <begin position="42"/>
        <end position="52"/>
    </location>
</feature>
<proteinExistence type="predicted"/>
<dbReference type="InterPro" id="IPR005162">
    <property type="entry name" value="Retrotrans_gag_dom"/>
</dbReference>
<feature type="region of interest" description="Disordered" evidence="1">
    <location>
        <begin position="30"/>
        <end position="66"/>
    </location>
</feature>
<dbReference type="Proteomes" id="UP000467841">
    <property type="component" value="Unassembled WGS sequence"/>
</dbReference>
<evidence type="ECO:0000313" key="3">
    <source>
        <dbReference type="EMBL" id="CAA7030414.1"/>
    </source>
</evidence>
<gene>
    <name evidence="3" type="ORF">MERR_LOCUS17649</name>
    <name evidence="4" type="ORF">MERR_LOCUS48019</name>
</gene>
<organism evidence="4 5">
    <name type="scientific">Microthlaspi erraticum</name>
    <dbReference type="NCBI Taxonomy" id="1685480"/>
    <lineage>
        <taxon>Eukaryota</taxon>
        <taxon>Viridiplantae</taxon>
        <taxon>Streptophyta</taxon>
        <taxon>Embryophyta</taxon>
        <taxon>Tracheophyta</taxon>
        <taxon>Spermatophyta</taxon>
        <taxon>Magnoliopsida</taxon>
        <taxon>eudicotyledons</taxon>
        <taxon>Gunneridae</taxon>
        <taxon>Pentapetalae</taxon>
        <taxon>rosids</taxon>
        <taxon>malvids</taxon>
        <taxon>Brassicales</taxon>
        <taxon>Brassicaceae</taxon>
        <taxon>Coluteocarpeae</taxon>
        <taxon>Microthlaspi</taxon>
    </lineage>
</organism>
<dbReference type="OrthoDB" id="1106951at2759"/>
<dbReference type="Pfam" id="PF03732">
    <property type="entry name" value="Retrotrans_gag"/>
    <property type="match status" value="1"/>
</dbReference>
<protein>
    <recommendedName>
        <fullName evidence="2">Retrotransposon gag domain-containing protein</fullName>
    </recommendedName>
</protein>
<keyword evidence="5" id="KW-1185">Reference proteome</keyword>
<dbReference type="EMBL" id="CACVBM020001095">
    <property type="protein sequence ID" value="CAA7030414.1"/>
    <property type="molecule type" value="Genomic_DNA"/>
</dbReference>
<sequence length="368" mass="42174">MHTTRSCKDKNLILLNSNINKLQRRRKTGNKLNRVDMDQHDQNPQNLNTQNRAPPGEDLQKNNPAAAPVQRVARCIGAGDAPNTHVQRQGIVPPAVANNNFEIKPDLISMIQNNKFHGLPMENPLDHLDEFDRLCVLTKINRVTKDGFKLRLFPISLGDKAHQWEKNLPQGSITSWNDCKKAFLAKFFSPSRTARLRNEISGIVQKNGETFSEAWERFKNYTNQCPHHGFSMESLLSTLYRAVPPRIKQMLDTSSNGNFLNKDVQEGWELVEDLAQSCGTYNKDYDHTQRGWIESDEKHRKEIKALNEKLNKLLVVQQKPVHFVTEEGDYLIQEGEINPSTKELCYIQNQGGFTKGFVPYKQHPNLSY</sequence>
<evidence type="ECO:0000256" key="1">
    <source>
        <dbReference type="SAM" id="MobiDB-lite"/>
    </source>
</evidence>
<evidence type="ECO:0000313" key="4">
    <source>
        <dbReference type="EMBL" id="CAA7060783.1"/>
    </source>
</evidence>
<dbReference type="EMBL" id="CACVBM020001839">
    <property type="protein sequence ID" value="CAA7060783.1"/>
    <property type="molecule type" value="Genomic_DNA"/>
</dbReference>
<dbReference type="PANTHER" id="PTHR33223">
    <property type="entry name" value="CCHC-TYPE DOMAIN-CONTAINING PROTEIN"/>
    <property type="match status" value="1"/>
</dbReference>
<dbReference type="AlphaFoldDB" id="A0A6D2LKK1"/>
<dbReference type="PANTHER" id="PTHR33223:SF11">
    <property type="entry name" value="ELEMENT PROTEIN, PUTATIVE-RELATED"/>
    <property type="match status" value="1"/>
</dbReference>
<evidence type="ECO:0000313" key="5">
    <source>
        <dbReference type="Proteomes" id="UP000467841"/>
    </source>
</evidence>
<name>A0A6D2LKK1_9BRAS</name>